<dbReference type="InterPro" id="IPR057027">
    <property type="entry name" value="TPR_mt"/>
</dbReference>
<dbReference type="InterPro" id="IPR002885">
    <property type="entry name" value="PPR_rpt"/>
</dbReference>
<evidence type="ECO:0000313" key="6">
    <source>
        <dbReference type="Proteomes" id="UP001168972"/>
    </source>
</evidence>
<dbReference type="PANTHER" id="PTHR46669">
    <property type="entry name" value="LEUCINE-RICH PPR MOTIF-CONTAINING PROTEIN, MITOCHONDRIAL"/>
    <property type="match status" value="1"/>
</dbReference>
<organism evidence="5 6">
    <name type="scientific">Microctonus hyperodae</name>
    <name type="common">Parasitoid wasp</name>
    <dbReference type="NCBI Taxonomy" id="165561"/>
    <lineage>
        <taxon>Eukaryota</taxon>
        <taxon>Metazoa</taxon>
        <taxon>Ecdysozoa</taxon>
        <taxon>Arthropoda</taxon>
        <taxon>Hexapoda</taxon>
        <taxon>Insecta</taxon>
        <taxon>Pterygota</taxon>
        <taxon>Neoptera</taxon>
        <taxon>Endopterygota</taxon>
        <taxon>Hymenoptera</taxon>
        <taxon>Apocrita</taxon>
        <taxon>Ichneumonoidea</taxon>
        <taxon>Braconidae</taxon>
        <taxon>Euphorinae</taxon>
        <taxon>Microctonus</taxon>
    </lineage>
</organism>
<dbReference type="EMBL" id="JAQQBR010000002">
    <property type="protein sequence ID" value="KAK0180863.1"/>
    <property type="molecule type" value="Genomic_DNA"/>
</dbReference>
<evidence type="ECO:0000313" key="5">
    <source>
        <dbReference type="EMBL" id="KAK0180863.1"/>
    </source>
</evidence>
<keyword evidence="6" id="KW-1185">Reference proteome</keyword>
<evidence type="ECO:0000256" key="1">
    <source>
        <dbReference type="ARBA" id="ARBA00022737"/>
    </source>
</evidence>
<dbReference type="InterPro" id="IPR033490">
    <property type="entry name" value="LRP130"/>
</dbReference>
<gene>
    <name evidence="5" type="ORF">PV327_003200</name>
</gene>
<feature type="compositionally biased region" description="Basic and acidic residues" evidence="3">
    <location>
        <begin position="1320"/>
        <end position="1334"/>
    </location>
</feature>
<name>A0AA39L0N5_MICHY</name>
<reference evidence="5" key="2">
    <citation type="submission" date="2023-03" db="EMBL/GenBank/DDBJ databases">
        <authorList>
            <person name="Inwood S.N."/>
            <person name="Skelly J.G."/>
            <person name="Guhlin J."/>
            <person name="Harrop T.W.R."/>
            <person name="Goldson S.G."/>
            <person name="Dearden P.K."/>
        </authorList>
    </citation>
    <scope>NUCLEOTIDE SEQUENCE</scope>
    <source>
        <strain evidence="5">Lincoln</strain>
        <tissue evidence="5">Whole body</tissue>
    </source>
</reference>
<dbReference type="GO" id="GO:0005634">
    <property type="term" value="C:nucleus"/>
    <property type="evidence" value="ECO:0007669"/>
    <property type="project" value="TreeGrafter"/>
</dbReference>
<dbReference type="NCBIfam" id="TIGR00756">
    <property type="entry name" value="PPR"/>
    <property type="match status" value="1"/>
</dbReference>
<dbReference type="Gene3D" id="1.25.40.10">
    <property type="entry name" value="Tetratricopeptide repeat domain"/>
    <property type="match status" value="2"/>
</dbReference>
<feature type="region of interest" description="Disordered" evidence="3">
    <location>
        <begin position="1310"/>
        <end position="1334"/>
    </location>
</feature>
<accession>A0AA39L0N5</accession>
<keyword evidence="1" id="KW-0677">Repeat</keyword>
<dbReference type="PROSITE" id="PS51375">
    <property type="entry name" value="PPR"/>
    <property type="match status" value="3"/>
</dbReference>
<protein>
    <recommendedName>
        <fullName evidence="4">Pentatricopeptide repeat-containing protein-mitochondrial domain-containing protein</fullName>
    </recommendedName>
</protein>
<dbReference type="PANTHER" id="PTHR46669:SF1">
    <property type="entry name" value="LEUCINE-RICH PPR MOTIF-CONTAINING PROTEIN, MITOCHONDRIAL"/>
    <property type="match status" value="1"/>
</dbReference>
<feature type="repeat" description="PPR" evidence="2">
    <location>
        <begin position="180"/>
        <end position="214"/>
    </location>
</feature>
<dbReference type="Proteomes" id="UP001168972">
    <property type="component" value="Unassembled WGS sequence"/>
</dbReference>
<evidence type="ECO:0000259" key="4">
    <source>
        <dbReference type="Pfam" id="PF23276"/>
    </source>
</evidence>
<comment type="caution">
    <text evidence="5">The sequence shown here is derived from an EMBL/GenBank/DDBJ whole genome shotgun (WGS) entry which is preliminary data.</text>
</comment>
<feature type="repeat" description="PPR" evidence="2">
    <location>
        <begin position="934"/>
        <end position="968"/>
    </location>
</feature>
<feature type="domain" description="Pentatricopeptide repeat-containing protein-mitochondrial" evidence="4">
    <location>
        <begin position="186"/>
        <end position="300"/>
    </location>
</feature>
<proteinExistence type="predicted"/>
<dbReference type="GO" id="GO:0003730">
    <property type="term" value="F:mRNA 3'-UTR binding"/>
    <property type="evidence" value="ECO:0007669"/>
    <property type="project" value="TreeGrafter"/>
</dbReference>
<dbReference type="GO" id="GO:0070129">
    <property type="term" value="P:regulation of mitochondrial translation"/>
    <property type="evidence" value="ECO:0007669"/>
    <property type="project" value="TreeGrafter"/>
</dbReference>
<dbReference type="Pfam" id="PF23276">
    <property type="entry name" value="TPR_24"/>
    <property type="match status" value="1"/>
</dbReference>
<sequence>MSMMLRYVRNLKKLNNVGRRIVFNHPETKKTGIKHEFCEAHSFNLNLTKSYATEAQFKYQETPIYGIDTIFQNLEIQVNRSGRVTKAEIEKILSSVHAGENISSLQSLLLIRCCGRPLIDSDNEEGVQLVKNVWDTLVQLNIPMDASHYNSLLNVYLEKKHKFSPSAFITKMLQNSIEPNRVTYQNLIASCCQQGDIAGATKILEIMKNKGLPLCENVFNSLIMGHSQANDMENAIEILKAMENAGIAPSARTYEELLCAYAKRGDIDAIKTTMEEVKKNELILLNTQLMEIFYAMAANGHTEIAKEFCNTHLSNISSDIDVSRILVKLINTQKISSALTLLDTSSEDPTRYNIRSISFARAAIKNKNLSAQEIVDICKQLNKHSNGDRIYQTMIYHGLVNQSEPSIVIELMKLWREHNGEIRPHYFWPLLKSRVKTNNDDEILNILKIMINDFKLQPTIETLRDYVIPSMSGTWNIIITALESISIPKQNICLAIASRLLLEKKVRNAGMFMSMYQINYPSEKLLPLLVETLMIRNDPKLFIAALRLMDRKIDTESDDKTSIELADAALLEIMKIIPSYRCGVVNNILNEMEKSGLSISPEVCENVKIYLKDNSSPDSLATLEKLASGTLEQVPLQDYAPFNTVDSSENTVRSVDVIQLRRIFAYNIENKDVERAHATLRQLDLVGYTSGPVLAQAIDLFCREENLEAAEKYVNKLNSLDAAKLDNSKVIKYVTLLIKNGRFHDAATFISNQPDASNIEHMSRVLNLSIRNLFDVMIEANQLENIHQMIDILKSKKFMIPDNTYAPVIKYHISNNNLEQALEVFERSCMEYKCTPYKNVLAKAFINNEDANSLQKLTDLSTEIHGETNSLIDLAFAFFDCNRIRQAQKILETSDVPINNDRLTNIVNHFVKLERYDQLGKLVQVMKGVTRIDRGHLYMSVLDAYDKINDWESGLGLWTEMQEDDIQPTAQFLGKLSVLIDRNGQKVPFVHSDLTQLNNKILDHKITRDISLRQNVKYTKFMEAISRKDYDLAENILKSPVNNRTQMGLMYGMIIKSLFDDNEIDKGLEYMKKVIKNCSFLKRNLFVSVTDKLIALGRNEDIKEIGSIMEESLKESVYYYKQLSKSIILSDGLKSFIENFKMDTPIDNNQPRALEFKIHFGAMVHGLIADPSYLPAYIEWANKMNENMINRSMHVLWNYYFIKQLPEAEKLWDEYVSNSSAPLIRPIMEYAKNNKDIKLMKQLVEKLDGHPRLSLNSKCNCLVGIIDVYNQVGRYDDALKTLEKLTTQFSIKVVSREVLDELKAGLERSGKTFPYHSQRGKSEADKHEENVQES</sequence>
<dbReference type="InterPro" id="IPR011990">
    <property type="entry name" value="TPR-like_helical_dom_sf"/>
</dbReference>
<feature type="repeat" description="PPR" evidence="2">
    <location>
        <begin position="215"/>
        <end position="249"/>
    </location>
</feature>
<reference evidence="5" key="1">
    <citation type="journal article" date="2023" name="bioRxiv">
        <title>Scaffold-level genome assemblies of two parasitoid biocontrol wasps reveal the parthenogenesis mechanism and an associated novel virus.</title>
        <authorList>
            <person name="Inwood S."/>
            <person name="Skelly J."/>
            <person name="Guhlin J."/>
            <person name="Harrop T."/>
            <person name="Goldson S."/>
            <person name="Dearden P."/>
        </authorList>
    </citation>
    <scope>NUCLEOTIDE SEQUENCE</scope>
    <source>
        <strain evidence="5">Lincoln</strain>
        <tissue evidence="5">Whole body</tissue>
    </source>
</reference>
<evidence type="ECO:0000256" key="3">
    <source>
        <dbReference type="SAM" id="MobiDB-lite"/>
    </source>
</evidence>
<dbReference type="GO" id="GO:0005739">
    <property type="term" value="C:mitochondrion"/>
    <property type="evidence" value="ECO:0007669"/>
    <property type="project" value="TreeGrafter"/>
</dbReference>
<evidence type="ECO:0000256" key="2">
    <source>
        <dbReference type="PROSITE-ProRule" id="PRU00708"/>
    </source>
</evidence>